<evidence type="ECO:0000313" key="4">
    <source>
        <dbReference type="EMBL" id="EDG1570372.1"/>
    </source>
</evidence>
<dbReference type="EMBL" id="AAMDDZ010000043">
    <property type="protein sequence ID" value="EDG1570372.1"/>
    <property type="molecule type" value="Genomic_DNA"/>
</dbReference>
<sequence length="78" mass="9033">MLPPSFNWQQIRSNALTTWAVLLVLVNLTLSIVITFTHIIYGLSVITLPNVYYVKFTRTFKRHVKFDPFPAVTLSEFC</sequence>
<evidence type="ECO:0000256" key="1">
    <source>
        <dbReference type="SAM" id="Phobius"/>
    </source>
</evidence>
<feature type="transmembrane region" description="Helical" evidence="1">
    <location>
        <begin position="20"/>
        <end position="53"/>
    </location>
</feature>
<keyword evidence="1" id="KW-1133">Transmembrane helix</keyword>
<evidence type="ECO:0000313" key="3">
    <source>
        <dbReference type="EMBL" id="ECR4060979.1"/>
    </source>
</evidence>
<evidence type="ECO:0000313" key="2">
    <source>
        <dbReference type="EMBL" id="ECH0594647.1"/>
    </source>
</evidence>
<dbReference type="EMBL" id="AAIQJV010000053">
    <property type="protein sequence ID" value="ECH0594647.1"/>
    <property type="molecule type" value="Genomic_DNA"/>
</dbReference>
<keyword evidence="1" id="KW-0812">Transmembrane</keyword>
<dbReference type="AlphaFoldDB" id="A0A629ZE25"/>
<protein>
    <submittedName>
        <fullName evidence="4">Uncharacterized protein</fullName>
    </submittedName>
</protein>
<accession>A0A629ZE25</accession>
<keyword evidence="1" id="KW-0472">Membrane</keyword>
<reference evidence="4" key="1">
    <citation type="submission" date="2019-10" db="EMBL/GenBank/DDBJ databases">
        <authorList>
            <consortium name="PulseNet: The National Subtyping Network for Foodborne Disease Surveillance"/>
            <person name="Tarr C.L."/>
            <person name="Trees E."/>
            <person name="Katz L.S."/>
            <person name="Carleton-Romer H.A."/>
            <person name="Stroika S."/>
            <person name="Kucerova Z."/>
            <person name="Roache K.F."/>
            <person name="Sabol A.L."/>
            <person name="Besser J."/>
            <person name="Gerner-Smidt P."/>
        </authorList>
    </citation>
    <scope>NUCLEOTIDE SEQUENCE</scope>
    <source>
        <strain evidence="2">PNUSAS083492</strain>
        <strain evidence="3">PNUSAS095932</strain>
        <strain evidence="4">PNUSAS109042</strain>
    </source>
</reference>
<comment type="caution">
    <text evidence="4">The sequence shown here is derived from an EMBL/GenBank/DDBJ whole genome shotgun (WGS) entry which is preliminary data.</text>
</comment>
<name>A0A629ZE25_SALER</name>
<proteinExistence type="predicted"/>
<gene>
    <name evidence="3" type="ORF">F1C90_03180</name>
    <name evidence="2" type="ORF">FPB86_22245</name>
    <name evidence="4" type="ORF">GCH56_17210</name>
</gene>
<organism evidence="4">
    <name type="scientific">Salmonella enterica</name>
    <name type="common">Salmonella choleraesuis</name>
    <dbReference type="NCBI Taxonomy" id="28901"/>
    <lineage>
        <taxon>Bacteria</taxon>
        <taxon>Pseudomonadati</taxon>
        <taxon>Pseudomonadota</taxon>
        <taxon>Gammaproteobacteria</taxon>
        <taxon>Enterobacterales</taxon>
        <taxon>Enterobacteriaceae</taxon>
        <taxon>Salmonella</taxon>
    </lineage>
</organism>
<dbReference type="EMBL" id="AAKGBR010000001">
    <property type="protein sequence ID" value="ECR4060979.1"/>
    <property type="molecule type" value="Genomic_DNA"/>
</dbReference>